<evidence type="ECO:0000313" key="7">
    <source>
        <dbReference type="EMBL" id="QHE62611.1"/>
    </source>
</evidence>
<evidence type="ECO:0000313" key="8">
    <source>
        <dbReference type="Proteomes" id="UP000465062"/>
    </source>
</evidence>
<dbReference type="Gene3D" id="3.40.630.190">
    <property type="entry name" value="LCP protein"/>
    <property type="match status" value="1"/>
</dbReference>
<proteinExistence type="inferred from homology"/>
<dbReference type="EMBL" id="CP047394">
    <property type="protein sequence ID" value="QHE62611.1"/>
    <property type="molecule type" value="Genomic_DNA"/>
</dbReference>
<dbReference type="PANTHER" id="PTHR33392">
    <property type="entry name" value="POLYISOPRENYL-TEICHOIC ACID--PEPTIDOGLYCAN TEICHOIC ACID TRANSFERASE TAGU"/>
    <property type="match status" value="1"/>
</dbReference>
<dbReference type="InterPro" id="IPR050922">
    <property type="entry name" value="LytR/CpsA/Psr_CW_biosynth"/>
</dbReference>
<feature type="transmembrane region" description="Helical" evidence="5">
    <location>
        <begin position="51"/>
        <end position="73"/>
    </location>
</feature>
<evidence type="ECO:0000256" key="4">
    <source>
        <dbReference type="ARBA" id="ARBA00022989"/>
    </source>
</evidence>
<evidence type="ECO:0000256" key="2">
    <source>
        <dbReference type="ARBA" id="ARBA00022692"/>
    </source>
</evidence>
<protein>
    <recommendedName>
        <fullName evidence="6">Cell envelope-related transcriptional attenuator domain-containing protein</fullName>
    </recommendedName>
</protein>
<comment type="similarity">
    <text evidence="1">Belongs to the LytR/CpsA/Psr (LCP) family.</text>
</comment>
<name>A0A6I6USU5_9BACI</name>
<keyword evidence="5" id="KW-0472">Membrane</keyword>
<sequence>MDPINFKKAIKLTQESLQFTKQDREEVFKKIHKKNQLKATGTVGGMNKKHLFPAVATLILVSLFLLVFIPSLAGDHRDNQMLSLSNADEKEGDQVTSILVMVANEDMRTDINLLFTVNKRAKKVNVILLPPSLKVPILNADKEPLTEDKLTHAFAFKGSAVAVNNTVEKALNMPIDYYFMWEREEVEDFLNSMEDIQINVKENIEMKAARGNKYTYYKGIENVSGEEMARILSIDGEHQLPAYFMNKLFSHMLTYVNTSDFKSFRKQGESNVSPEEMKRVFNEMDSLDINTISLAEFLHPNITDGLYYVELDETFKARLSKQLFEFK</sequence>
<dbReference type="PANTHER" id="PTHR33392:SF6">
    <property type="entry name" value="POLYISOPRENYL-TEICHOIC ACID--PEPTIDOGLYCAN TEICHOIC ACID TRANSFERASE TAGU"/>
    <property type="match status" value="1"/>
</dbReference>
<keyword evidence="4 5" id="KW-1133">Transmembrane helix</keyword>
<organism evidence="7 8">
    <name type="scientific">Rossellomorea vietnamensis</name>
    <dbReference type="NCBI Taxonomy" id="218284"/>
    <lineage>
        <taxon>Bacteria</taxon>
        <taxon>Bacillati</taxon>
        <taxon>Bacillota</taxon>
        <taxon>Bacilli</taxon>
        <taxon>Bacillales</taxon>
        <taxon>Bacillaceae</taxon>
        <taxon>Rossellomorea</taxon>
    </lineage>
</organism>
<gene>
    <name evidence="7" type="ORF">FHE72_17455</name>
</gene>
<keyword evidence="2 5" id="KW-0812">Transmembrane</keyword>
<dbReference type="Gene3D" id="3.30.420.590">
    <property type="match status" value="1"/>
</dbReference>
<dbReference type="GO" id="GO:0071555">
    <property type="term" value="P:cell wall organization"/>
    <property type="evidence" value="ECO:0007669"/>
    <property type="project" value="UniProtKB-KW"/>
</dbReference>
<dbReference type="KEGG" id="bvq:FHE72_17455"/>
<dbReference type="Pfam" id="PF03816">
    <property type="entry name" value="LytR_cpsA_psr"/>
    <property type="match status" value="1"/>
</dbReference>
<evidence type="ECO:0000256" key="3">
    <source>
        <dbReference type="ARBA" id="ARBA00022968"/>
    </source>
</evidence>
<dbReference type="InterPro" id="IPR004474">
    <property type="entry name" value="LytR_CpsA_psr"/>
</dbReference>
<dbReference type="Proteomes" id="UP000465062">
    <property type="component" value="Chromosome"/>
</dbReference>
<accession>A0A6I6USU5</accession>
<evidence type="ECO:0000256" key="5">
    <source>
        <dbReference type="SAM" id="Phobius"/>
    </source>
</evidence>
<feature type="domain" description="Cell envelope-related transcriptional attenuator" evidence="6">
    <location>
        <begin position="108"/>
        <end position="228"/>
    </location>
</feature>
<dbReference type="AlphaFoldDB" id="A0A6I6USU5"/>
<dbReference type="RefSeq" id="WP_159362508.1">
    <property type="nucleotide sequence ID" value="NZ_CP047394.1"/>
</dbReference>
<evidence type="ECO:0000259" key="6">
    <source>
        <dbReference type="Pfam" id="PF03816"/>
    </source>
</evidence>
<keyword evidence="3" id="KW-0735">Signal-anchor</keyword>
<reference evidence="7 8" key="1">
    <citation type="submission" date="2019-06" db="EMBL/GenBank/DDBJ databases">
        <title>An operon consisting of a P-type ATPase gene and a transcriptional regular gene given the different cadmium resistance in Bacillus vietamensis 151-6 and Bacillus marisflavi 151-25.</title>
        <authorList>
            <person name="Yu X."/>
        </authorList>
    </citation>
    <scope>NUCLEOTIDE SEQUENCE [LARGE SCALE GENOMIC DNA]</scope>
    <source>
        <strain evidence="7 8">151-6</strain>
    </source>
</reference>
<evidence type="ECO:0000256" key="1">
    <source>
        <dbReference type="ARBA" id="ARBA00006068"/>
    </source>
</evidence>